<gene>
    <name evidence="1" type="ORF">J2Z37_003971</name>
</gene>
<keyword evidence="2" id="KW-1185">Reference proteome</keyword>
<accession>A0ABS4GUN2</accession>
<reference evidence="1 2" key="1">
    <citation type="submission" date="2021-03" db="EMBL/GenBank/DDBJ databases">
        <title>Genomic Encyclopedia of Type Strains, Phase IV (KMG-IV): sequencing the most valuable type-strain genomes for metagenomic binning, comparative biology and taxonomic classification.</title>
        <authorList>
            <person name="Goeker M."/>
        </authorList>
    </citation>
    <scope>NUCLEOTIDE SEQUENCE [LARGE SCALE GENOMIC DNA]</scope>
    <source>
        <strain evidence="1 2">DSM 24738</strain>
    </source>
</reference>
<name>A0ABS4GUN2_9BACL</name>
<dbReference type="RefSeq" id="WP_209811965.1">
    <property type="nucleotide sequence ID" value="NZ_JAGGKT010000014.1"/>
</dbReference>
<dbReference type="EMBL" id="JAGGKT010000014">
    <property type="protein sequence ID" value="MBP1933954.1"/>
    <property type="molecule type" value="Genomic_DNA"/>
</dbReference>
<comment type="caution">
    <text evidence="1">The sequence shown here is derived from an EMBL/GenBank/DDBJ whole genome shotgun (WGS) entry which is preliminary data.</text>
</comment>
<proteinExistence type="predicted"/>
<protein>
    <submittedName>
        <fullName evidence="1">Uncharacterized protein</fullName>
    </submittedName>
</protein>
<sequence>MEWFEMEIESLRDIGLLQEKKKQIKDSVINPDLNWNSRMELYKQVQLINMRIEKLSYRATSC</sequence>
<organism evidence="1 2">
    <name type="scientific">Ammoniphilus resinae</name>
    <dbReference type="NCBI Taxonomy" id="861532"/>
    <lineage>
        <taxon>Bacteria</taxon>
        <taxon>Bacillati</taxon>
        <taxon>Bacillota</taxon>
        <taxon>Bacilli</taxon>
        <taxon>Bacillales</taxon>
        <taxon>Paenibacillaceae</taxon>
        <taxon>Aneurinibacillus group</taxon>
        <taxon>Ammoniphilus</taxon>
    </lineage>
</organism>
<dbReference type="Proteomes" id="UP001519343">
    <property type="component" value="Unassembled WGS sequence"/>
</dbReference>
<evidence type="ECO:0000313" key="1">
    <source>
        <dbReference type="EMBL" id="MBP1933954.1"/>
    </source>
</evidence>
<evidence type="ECO:0000313" key="2">
    <source>
        <dbReference type="Proteomes" id="UP001519343"/>
    </source>
</evidence>